<evidence type="ECO:0000259" key="15">
    <source>
        <dbReference type="Pfam" id="PF01467"/>
    </source>
</evidence>
<feature type="domain" description="Cytidyltransferase-like" evidence="15">
    <location>
        <begin position="12"/>
        <end position="135"/>
    </location>
</feature>
<evidence type="ECO:0000256" key="13">
    <source>
        <dbReference type="ARBA" id="ARBA00033353"/>
    </source>
</evidence>
<accession>A0ABT7VQR0</accession>
<dbReference type="NCBIfam" id="TIGR00125">
    <property type="entry name" value="cyt_tran_rel"/>
    <property type="match status" value="1"/>
</dbReference>
<evidence type="ECO:0000256" key="10">
    <source>
        <dbReference type="ARBA" id="ARBA00023027"/>
    </source>
</evidence>
<dbReference type="CDD" id="cd02165">
    <property type="entry name" value="NMNAT"/>
    <property type="match status" value="1"/>
</dbReference>
<evidence type="ECO:0000256" key="9">
    <source>
        <dbReference type="ARBA" id="ARBA00022840"/>
    </source>
</evidence>
<evidence type="ECO:0000256" key="4">
    <source>
        <dbReference type="ARBA" id="ARBA00012389"/>
    </source>
</evidence>
<keyword evidence="9" id="KW-0067">ATP-binding</keyword>
<comment type="function">
    <text evidence="1">Catalyzes the reversible adenylation of nicotinate mononucleotide (NaMN) to nicotinic acid adenine dinucleotide (NaAD).</text>
</comment>
<keyword evidence="6" id="KW-0808">Transferase</keyword>
<organism evidence="16 17">
    <name type="scientific">Candidatus Marithioploca araucensis</name>
    <dbReference type="NCBI Taxonomy" id="70273"/>
    <lineage>
        <taxon>Bacteria</taxon>
        <taxon>Pseudomonadati</taxon>
        <taxon>Pseudomonadota</taxon>
        <taxon>Gammaproteobacteria</taxon>
        <taxon>Thiotrichales</taxon>
        <taxon>Thiotrichaceae</taxon>
        <taxon>Candidatus Marithioploca</taxon>
    </lineage>
</organism>
<reference evidence="16" key="1">
    <citation type="submission" date="2023-06" db="EMBL/GenBank/DDBJ databases">
        <title>Uncultivated large filamentous bacteria from sulfidic sediments reveal new species and different genomic features in energy metabolism and defense.</title>
        <authorList>
            <person name="Fonseca A."/>
        </authorList>
    </citation>
    <scope>NUCLEOTIDE SEQUENCE</scope>
    <source>
        <strain evidence="16">HSG4</strain>
    </source>
</reference>
<keyword evidence="17" id="KW-1185">Reference proteome</keyword>
<dbReference type="EC" id="2.7.7.18" evidence="4"/>
<dbReference type="GO" id="GO:0016779">
    <property type="term" value="F:nucleotidyltransferase activity"/>
    <property type="evidence" value="ECO:0007669"/>
    <property type="project" value="UniProtKB-KW"/>
</dbReference>
<evidence type="ECO:0000256" key="1">
    <source>
        <dbReference type="ARBA" id="ARBA00002324"/>
    </source>
</evidence>
<comment type="caution">
    <text evidence="16">The sequence shown here is derived from an EMBL/GenBank/DDBJ whole genome shotgun (WGS) entry which is preliminary data.</text>
</comment>
<dbReference type="PANTHER" id="PTHR39321">
    <property type="entry name" value="NICOTINATE-NUCLEOTIDE ADENYLYLTRANSFERASE-RELATED"/>
    <property type="match status" value="1"/>
</dbReference>
<proteinExistence type="inferred from homology"/>
<evidence type="ECO:0000256" key="14">
    <source>
        <dbReference type="ARBA" id="ARBA00048721"/>
    </source>
</evidence>
<sequence length="145" mass="16350">MTSHTNNKPIGILGGTFNPIHHGHLRLALELYERLDLAKVLLIPSAYPPHRAQPSVSSQCRLEMVQAAIKGVKGLSVDDRELRRQRPSYTVDTLKSLREDYPYHSLCLILGMDAFLGLPSWHILQMMVSGIQLLQGDFVRVFYGI</sequence>
<evidence type="ECO:0000256" key="3">
    <source>
        <dbReference type="ARBA" id="ARBA00009014"/>
    </source>
</evidence>
<dbReference type="Proteomes" id="UP001171945">
    <property type="component" value="Unassembled WGS sequence"/>
</dbReference>
<keyword evidence="5" id="KW-0662">Pyridine nucleotide biosynthesis</keyword>
<dbReference type="Gene3D" id="3.40.50.620">
    <property type="entry name" value="HUPs"/>
    <property type="match status" value="1"/>
</dbReference>
<comment type="similarity">
    <text evidence="3">Belongs to the NadD family.</text>
</comment>
<dbReference type="Pfam" id="PF01467">
    <property type="entry name" value="CTP_transf_like"/>
    <property type="match status" value="1"/>
</dbReference>
<dbReference type="NCBIfam" id="TIGR00482">
    <property type="entry name" value="nicotinate (nicotinamide) nucleotide adenylyltransferase"/>
    <property type="match status" value="1"/>
</dbReference>
<evidence type="ECO:0000256" key="7">
    <source>
        <dbReference type="ARBA" id="ARBA00022695"/>
    </source>
</evidence>
<evidence type="ECO:0000256" key="8">
    <source>
        <dbReference type="ARBA" id="ARBA00022741"/>
    </source>
</evidence>
<dbReference type="PANTHER" id="PTHR39321:SF3">
    <property type="entry name" value="PHOSPHOPANTETHEINE ADENYLYLTRANSFERASE"/>
    <property type="match status" value="1"/>
</dbReference>
<keyword evidence="8" id="KW-0547">Nucleotide-binding</keyword>
<evidence type="ECO:0000256" key="12">
    <source>
        <dbReference type="ARBA" id="ARBA00033140"/>
    </source>
</evidence>
<name>A0ABT7VQR0_9GAMM</name>
<evidence type="ECO:0000256" key="6">
    <source>
        <dbReference type="ARBA" id="ARBA00022679"/>
    </source>
</evidence>
<evidence type="ECO:0000313" key="16">
    <source>
        <dbReference type="EMBL" id="MDM8561987.1"/>
    </source>
</evidence>
<protein>
    <recommendedName>
        <fullName evidence="4">nicotinate-nucleotide adenylyltransferase</fullName>
        <ecNumber evidence="4">2.7.7.18</ecNumber>
    </recommendedName>
    <alternativeName>
        <fullName evidence="13">Deamido-NAD(+) diphosphorylase</fullName>
    </alternativeName>
    <alternativeName>
        <fullName evidence="12">Deamido-NAD(+) pyrophosphorylase</fullName>
    </alternativeName>
    <alternativeName>
        <fullName evidence="11">Nicotinate mononucleotide adenylyltransferase</fullName>
    </alternativeName>
</protein>
<keyword evidence="7 16" id="KW-0548">Nucleotidyltransferase</keyword>
<comment type="catalytic activity">
    <reaction evidence="14">
        <text>nicotinate beta-D-ribonucleotide + ATP + H(+) = deamido-NAD(+) + diphosphate</text>
        <dbReference type="Rhea" id="RHEA:22860"/>
        <dbReference type="ChEBI" id="CHEBI:15378"/>
        <dbReference type="ChEBI" id="CHEBI:30616"/>
        <dbReference type="ChEBI" id="CHEBI:33019"/>
        <dbReference type="ChEBI" id="CHEBI:57502"/>
        <dbReference type="ChEBI" id="CHEBI:58437"/>
        <dbReference type="EC" id="2.7.7.18"/>
    </reaction>
</comment>
<comment type="pathway">
    <text evidence="2">Cofactor biosynthesis; NAD(+) biosynthesis; deamido-NAD(+) from nicotinate D-ribonucleotide: step 1/1.</text>
</comment>
<evidence type="ECO:0000256" key="11">
    <source>
        <dbReference type="ARBA" id="ARBA00031253"/>
    </source>
</evidence>
<dbReference type="InterPro" id="IPR004821">
    <property type="entry name" value="Cyt_trans-like"/>
</dbReference>
<dbReference type="EMBL" id="JAUCGM010000033">
    <property type="protein sequence ID" value="MDM8561987.1"/>
    <property type="molecule type" value="Genomic_DNA"/>
</dbReference>
<dbReference type="InterPro" id="IPR005248">
    <property type="entry name" value="NadD/NMNAT"/>
</dbReference>
<gene>
    <name evidence="16" type="primary">nadD</name>
    <name evidence="16" type="ORF">QUF54_01375</name>
</gene>
<dbReference type="SUPFAM" id="SSF52374">
    <property type="entry name" value="Nucleotidylyl transferase"/>
    <property type="match status" value="1"/>
</dbReference>
<evidence type="ECO:0000313" key="17">
    <source>
        <dbReference type="Proteomes" id="UP001171945"/>
    </source>
</evidence>
<evidence type="ECO:0000256" key="5">
    <source>
        <dbReference type="ARBA" id="ARBA00022642"/>
    </source>
</evidence>
<dbReference type="InterPro" id="IPR014729">
    <property type="entry name" value="Rossmann-like_a/b/a_fold"/>
</dbReference>
<evidence type="ECO:0000256" key="2">
    <source>
        <dbReference type="ARBA" id="ARBA00005019"/>
    </source>
</evidence>
<keyword evidence="10" id="KW-0520">NAD</keyword>